<evidence type="ECO:0000256" key="6">
    <source>
        <dbReference type="ARBA" id="ARBA00023242"/>
    </source>
</evidence>
<sequence length="609" mass="67394">MAATEHRNGTKRSLSPDDDEHDDVTSGQPAGGGGRQRSKAACTPCRTRKRKCDGRLPCATCVRYEYKCEYASSSKRPSLAHVADVAAEPSPPQPIGSTTPSIIQLQAHPLTAPGARFHHRGILDPIKTRFVKANSAIAFPRILGMDLEAENVPRLHSFAWHLGIRQEPKEPPVDITNLVTWNDMQSLASVYFKVVKPEFGIPDEVEFMEQAAARFKDPYGWKGIDAVALGVAALGSFFSPNPHPKESTFATEAQRVLIETSVCYSPMPNHVTGWILRTIYLRLTSRPHAGWITSCITMHQVEASGLHKEMQTIAVVYPSVNADHKLAKQRRRLFWIARALNILLSFEYGRTRVNYDVVTTKKFAPETGSHAHQFVELADLLPNDFVDREREPDPPAALGAALTRIEALHTESSFISLLKADLAFAIYRRLWLMSLTDAKDRADTVISVGKSALIASKTLFNSRTPWWNVICTPFQFLCVCIAVGTPRSLANIQPVMDLMHTIAQAYDTHMVREAYNQATALIAMARKRKTKELEALNAVPATPPFIDHPSAGPSSTLSEAPNLDWGQLDLPFEWDMFLNPELVVSSQQEMGMGGVPMPAGYAEQFGFGA</sequence>
<evidence type="ECO:0000256" key="2">
    <source>
        <dbReference type="ARBA" id="ARBA00022833"/>
    </source>
</evidence>
<dbReference type="Gene3D" id="4.10.240.10">
    <property type="entry name" value="Zn(2)-C6 fungal-type DNA-binding domain"/>
    <property type="match status" value="1"/>
</dbReference>
<comment type="caution">
    <text evidence="9">The sequence shown here is derived from an EMBL/GenBank/DDBJ whole genome shotgun (WGS) entry which is preliminary data.</text>
</comment>
<dbReference type="InterPro" id="IPR007219">
    <property type="entry name" value="XnlR_reg_dom"/>
</dbReference>
<keyword evidence="2" id="KW-0862">Zinc</keyword>
<dbReference type="PANTHER" id="PTHR31779:SF4">
    <property type="entry name" value="2-NITROPROPANE DIOXYGENASE FAMILY, PUTATIVE (AFU_ORTHOLOGUE AFUA_2G17430)-RELATED"/>
    <property type="match status" value="1"/>
</dbReference>
<evidence type="ECO:0000313" key="9">
    <source>
        <dbReference type="EMBL" id="KJX97575.1"/>
    </source>
</evidence>
<evidence type="ECO:0000313" key="10">
    <source>
        <dbReference type="Proteomes" id="UP000033647"/>
    </source>
</evidence>
<evidence type="ECO:0000259" key="8">
    <source>
        <dbReference type="PROSITE" id="PS50048"/>
    </source>
</evidence>
<keyword evidence="6" id="KW-0539">Nucleus</keyword>
<dbReference type="SUPFAM" id="SSF57701">
    <property type="entry name" value="Zn2/Cys6 DNA-binding domain"/>
    <property type="match status" value="1"/>
</dbReference>
<keyword evidence="1" id="KW-0479">Metal-binding</keyword>
<dbReference type="CDD" id="cd00067">
    <property type="entry name" value="GAL4"/>
    <property type="match status" value="1"/>
</dbReference>
<keyword evidence="3" id="KW-0805">Transcription regulation</keyword>
<dbReference type="Pfam" id="PF00172">
    <property type="entry name" value="Zn_clus"/>
    <property type="match status" value="1"/>
</dbReference>
<protein>
    <submittedName>
        <fullName evidence="9">C6 zinc finger domain protein</fullName>
    </submittedName>
</protein>
<reference evidence="9 10" key="1">
    <citation type="submission" date="2015-03" db="EMBL/GenBank/DDBJ databases">
        <title>RNA-seq based gene annotation and comparative genomics of four Zymoseptoria species reveal species-specific pathogenicity related genes and transposable element activity.</title>
        <authorList>
            <person name="Grandaubert J."/>
            <person name="Bhattacharyya A."/>
            <person name="Stukenbrock E.H."/>
        </authorList>
    </citation>
    <scope>NUCLEOTIDE SEQUENCE [LARGE SCALE GENOMIC DNA]</scope>
    <source>
        <strain evidence="9 10">Zb18110</strain>
    </source>
</reference>
<dbReference type="GO" id="GO:0009410">
    <property type="term" value="P:response to xenobiotic stimulus"/>
    <property type="evidence" value="ECO:0007669"/>
    <property type="project" value="TreeGrafter"/>
</dbReference>
<dbReference type="GO" id="GO:0003677">
    <property type="term" value="F:DNA binding"/>
    <property type="evidence" value="ECO:0007669"/>
    <property type="project" value="UniProtKB-KW"/>
</dbReference>
<keyword evidence="10" id="KW-1185">Reference proteome</keyword>
<dbReference type="SMART" id="SM00066">
    <property type="entry name" value="GAL4"/>
    <property type="match status" value="1"/>
</dbReference>
<dbReference type="PROSITE" id="PS50048">
    <property type="entry name" value="ZN2_CY6_FUNGAL_2"/>
    <property type="match status" value="1"/>
</dbReference>
<dbReference type="GO" id="GO:0008270">
    <property type="term" value="F:zinc ion binding"/>
    <property type="evidence" value="ECO:0007669"/>
    <property type="project" value="InterPro"/>
</dbReference>
<organism evidence="9 10">
    <name type="scientific">Zymoseptoria brevis</name>
    <dbReference type="NCBI Taxonomy" id="1047168"/>
    <lineage>
        <taxon>Eukaryota</taxon>
        <taxon>Fungi</taxon>
        <taxon>Dikarya</taxon>
        <taxon>Ascomycota</taxon>
        <taxon>Pezizomycotina</taxon>
        <taxon>Dothideomycetes</taxon>
        <taxon>Dothideomycetidae</taxon>
        <taxon>Mycosphaerellales</taxon>
        <taxon>Mycosphaerellaceae</taxon>
        <taxon>Zymoseptoria</taxon>
    </lineage>
</organism>
<dbReference type="GO" id="GO:0006351">
    <property type="term" value="P:DNA-templated transcription"/>
    <property type="evidence" value="ECO:0007669"/>
    <property type="project" value="InterPro"/>
</dbReference>
<feature type="domain" description="Zn(2)-C6 fungal-type" evidence="8">
    <location>
        <begin position="41"/>
        <end position="70"/>
    </location>
</feature>
<keyword evidence="5" id="KW-0804">Transcription</keyword>
<dbReference type="EMBL" id="LAFY01000472">
    <property type="protein sequence ID" value="KJX97575.1"/>
    <property type="molecule type" value="Genomic_DNA"/>
</dbReference>
<dbReference type="InterPro" id="IPR052478">
    <property type="entry name" value="Metabolite_Synth_Reg"/>
</dbReference>
<dbReference type="GO" id="GO:0000981">
    <property type="term" value="F:DNA-binding transcription factor activity, RNA polymerase II-specific"/>
    <property type="evidence" value="ECO:0007669"/>
    <property type="project" value="InterPro"/>
</dbReference>
<dbReference type="AlphaFoldDB" id="A0A0F4GN14"/>
<name>A0A0F4GN14_9PEZI</name>
<evidence type="ECO:0000256" key="4">
    <source>
        <dbReference type="ARBA" id="ARBA00023125"/>
    </source>
</evidence>
<dbReference type="Proteomes" id="UP000033647">
    <property type="component" value="Unassembled WGS sequence"/>
</dbReference>
<dbReference type="Pfam" id="PF04082">
    <property type="entry name" value="Fungal_trans"/>
    <property type="match status" value="1"/>
</dbReference>
<evidence type="ECO:0000256" key="1">
    <source>
        <dbReference type="ARBA" id="ARBA00022723"/>
    </source>
</evidence>
<dbReference type="InterPro" id="IPR001138">
    <property type="entry name" value="Zn2Cys6_DnaBD"/>
</dbReference>
<evidence type="ECO:0000256" key="3">
    <source>
        <dbReference type="ARBA" id="ARBA00023015"/>
    </source>
</evidence>
<evidence type="ECO:0000256" key="5">
    <source>
        <dbReference type="ARBA" id="ARBA00023163"/>
    </source>
</evidence>
<evidence type="ECO:0000256" key="7">
    <source>
        <dbReference type="SAM" id="MobiDB-lite"/>
    </source>
</evidence>
<accession>A0A0F4GN14</accession>
<proteinExistence type="predicted"/>
<keyword evidence="4" id="KW-0238">DNA-binding</keyword>
<dbReference type="PANTHER" id="PTHR31779">
    <property type="entry name" value="2-NITROPROPANE DIOXYGENASE FAMILY, PUTATIVE (AFU_ORTHOLOGUE AFUA_2G17430)-RELATED"/>
    <property type="match status" value="1"/>
</dbReference>
<feature type="region of interest" description="Disordered" evidence="7">
    <location>
        <begin position="1"/>
        <end position="44"/>
    </location>
</feature>
<dbReference type="OrthoDB" id="4064873at2759"/>
<dbReference type="InterPro" id="IPR036864">
    <property type="entry name" value="Zn2-C6_fun-type_DNA-bd_sf"/>
</dbReference>
<dbReference type="CDD" id="cd12148">
    <property type="entry name" value="fungal_TF_MHR"/>
    <property type="match status" value="1"/>
</dbReference>
<gene>
    <name evidence="9" type="ORF">TI39_contig480g00004</name>
</gene>
<dbReference type="PROSITE" id="PS00463">
    <property type="entry name" value="ZN2_CY6_FUNGAL_1"/>
    <property type="match status" value="1"/>
</dbReference>